<dbReference type="RefSeq" id="WP_264137663.1">
    <property type="nucleotide sequence ID" value="NZ_JAOYOD010000001.1"/>
</dbReference>
<comment type="caution">
    <text evidence="4">The sequence shown here is derived from an EMBL/GenBank/DDBJ whole genome shotgun (WGS) entry which is preliminary data.</text>
</comment>
<organism evidence="4 5">
    <name type="scientific">Reichenbachiella ulvae</name>
    <dbReference type="NCBI Taxonomy" id="2980104"/>
    <lineage>
        <taxon>Bacteria</taxon>
        <taxon>Pseudomonadati</taxon>
        <taxon>Bacteroidota</taxon>
        <taxon>Cytophagia</taxon>
        <taxon>Cytophagales</taxon>
        <taxon>Reichenbachiellaceae</taxon>
        <taxon>Reichenbachiella</taxon>
    </lineage>
</organism>
<reference evidence="4 5" key="1">
    <citation type="submission" date="2022-10" db="EMBL/GenBank/DDBJ databases">
        <title>Comparative genomics and taxonomic characterization of three novel marine species of genus Reichenbachiella exhibiting antioxidant and polysaccharide degradation activities.</title>
        <authorList>
            <person name="Muhammad N."/>
            <person name="Lee Y.-J."/>
            <person name="Ko J."/>
            <person name="Kim S.-G."/>
        </authorList>
    </citation>
    <scope>NUCLEOTIDE SEQUENCE [LARGE SCALE GENOMIC DNA]</scope>
    <source>
        <strain evidence="4 5">ABR2-5</strain>
    </source>
</reference>
<name>A0ABT3CSZ7_9BACT</name>
<dbReference type="Pfam" id="PF00535">
    <property type="entry name" value="Glycos_transf_2"/>
    <property type="match status" value="1"/>
</dbReference>
<keyword evidence="2" id="KW-0808">Transferase</keyword>
<dbReference type="PANTHER" id="PTHR22916:SF51">
    <property type="entry name" value="GLYCOSYLTRANSFERASE EPSH-RELATED"/>
    <property type="match status" value="1"/>
</dbReference>
<evidence type="ECO:0000256" key="1">
    <source>
        <dbReference type="ARBA" id="ARBA00022676"/>
    </source>
</evidence>
<dbReference type="CDD" id="cd00761">
    <property type="entry name" value="Glyco_tranf_GTA_type"/>
    <property type="match status" value="1"/>
</dbReference>
<dbReference type="Proteomes" id="UP001300692">
    <property type="component" value="Unassembled WGS sequence"/>
</dbReference>
<evidence type="ECO:0000256" key="2">
    <source>
        <dbReference type="ARBA" id="ARBA00022679"/>
    </source>
</evidence>
<protein>
    <submittedName>
        <fullName evidence="4">Glycosyltransferase</fullName>
    </submittedName>
</protein>
<evidence type="ECO:0000313" key="5">
    <source>
        <dbReference type="Proteomes" id="UP001300692"/>
    </source>
</evidence>
<dbReference type="EMBL" id="JAOYOD010000001">
    <property type="protein sequence ID" value="MCV9386830.1"/>
    <property type="molecule type" value="Genomic_DNA"/>
</dbReference>
<gene>
    <name evidence="4" type="ORF">N7U62_09165</name>
</gene>
<dbReference type="PANTHER" id="PTHR22916">
    <property type="entry name" value="GLYCOSYLTRANSFERASE"/>
    <property type="match status" value="1"/>
</dbReference>
<dbReference type="InterPro" id="IPR001173">
    <property type="entry name" value="Glyco_trans_2-like"/>
</dbReference>
<feature type="domain" description="Glycosyltransferase 2-like" evidence="3">
    <location>
        <begin position="9"/>
        <end position="145"/>
    </location>
</feature>
<keyword evidence="5" id="KW-1185">Reference proteome</keyword>
<dbReference type="InterPro" id="IPR029044">
    <property type="entry name" value="Nucleotide-diphossugar_trans"/>
</dbReference>
<sequence length="326" mass="38343">MKNSNPLVSIIVPIYNASTHLRQCLESIENQTLNQIEVIMVNDASPDQLDEEICLEFKKKDNRFKYFKHSKNTGVGGARNTGISNASADYIGWVDSDDWVKAEMFEKLYTNITKNNSCISQCYFYDFQNKELKIRKLKSFQKSKDKINSSNVLLWNKLFRKTLFTDNNILFPVHIPLDDLATMPRLLYFVNKISLVRIPLYYYRIELKNSVTANYKNVFATNPIVFNTIKDFMEERKIFKRDYIFFEKRVLKSLVHDVRRLMKDPKFSLEEKNQIIKSYLGDSLKFLNLNSPVNTYDIVISLSNLKSLLFKTKIKIMLYKLGIFKF</sequence>
<evidence type="ECO:0000313" key="4">
    <source>
        <dbReference type="EMBL" id="MCV9386830.1"/>
    </source>
</evidence>
<dbReference type="SUPFAM" id="SSF53448">
    <property type="entry name" value="Nucleotide-diphospho-sugar transferases"/>
    <property type="match status" value="1"/>
</dbReference>
<accession>A0ABT3CSZ7</accession>
<proteinExistence type="predicted"/>
<dbReference type="Gene3D" id="3.90.550.10">
    <property type="entry name" value="Spore Coat Polysaccharide Biosynthesis Protein SpsA, Chain A"/>
    <property type="match status" value="1"/>
</dbReference>
<keyword evidence="1" id="KW-0328">Glycosyltransferase</keyword>
<evidence type="ECO:0000259" key="3">
    <source>
        <dbReference type="Pfam" id="PF00535"/>
    </source>
</evidence>